<evidence type="ECO:0000313" key="1">
    <source>
        <dbReference type="EMBL" id="RIA80704.1"/>
    </source>
</evidence>
<dbReference type="EMBL" id="QKYT01000915">
    <property type="protein sequence ID" value="RIA80704.1"/>
    <property type="molecule type" value="Genomic_DNA"/>
</dbReference>
<evidence type="ECO:0000313" key="2">
    <source>
        <dbReference type="Proteomes" id="UP000265703"/>
    </source>
</evidence>
<sequence length="135" mass="15496">MRRANISSFSDDVKIYSKCEVSKCYGKVLIIKSAIHASSQHNKKRHHEDAGLDDKEMFCIVLTGIDWIIIKVILRGNNYGNVEIHVCSLRSDPIQLNKISLSCDDIHEPVRNLLMQIKELLEEQKNKVASRKQHL</sequence>
<dbReference type="AlphaFoldDB" id="A0A397SE69"/>
<comment type="caution">
    <text evidence="1">The sequence shown here is derived from an EMBL/GenBank/DDBJ whole genome shotgun (WGS) entry which is preliminary data.</text>
</comment>
<protein>
    <submittedName>
        <fullName evidence="1">Uncharacterized protein</fullName>
    </submittedName>
</protein>
<dbReference type="Proteomes" id="UP000265703">
    <property type="component" value="Unassembled WGS sequence"/>
</dbReference>
<organism evidence="1 2">
    <name type="scientific">Glomus cerebriforme</name>
    <dbReference type="NCBI Taxonomy" id="658196"/>
    <lineage>
        <taxon>Eukaryota</taxon>
        <taxon>Fungi</taxon>
        <taxon>Fungi incertae sedis</taxon>
        <taxon>Mucoromycota</taxon>
        <taxon>Glomeromycotina</taxon>
        <taxon>Glomeromycetes</taxon>
        <taxon>Glomerales</taxon>
        <taxon>Glomeraceae</taxon>
        <taxon>Glomus</taxon>
    </lineage>
</organism>
<reference evidence="1 2" key="1">
    <citation type="submission" date="2018-06" db="EMBL/GenBank/DDBJ databases">
        <title>Comparative genomics reveals the genomic features of Rhizophagus irregularis, R. cerebriforme, R. diaphanum and Gigaspora rosea, and their symbiotic lifestyle signature.</title>
        <authorList>
            <person name="Morin E."/>
            <person name="San Clemente H."/>
            <person name="Chen E.C.H."/>
            <person name="De La Providencia I."/>
            <person name="Hainaut M."/>
            <person name="Kuo A."/>
            <person name="Kohler A."/>
            <person name="Murat C."/>
            <person name="Tang N."/>
            <person name="Roy S."/>
            <person name="Loubradou J."/>
            <person name="Henrissat B."/>
            <person name="Grigoriev I.V."/>
            <person name="Corradi N."/>
            <person name="Roux C."/>
            <person name="Martin F.M."/>
        </authorList>
    </citation>
    <scope>NUCLEOTIDE SEQUENCE [LARGE SCALE GENOMIC DNA]</scope>
    <source>
        <strain evidence="1 2">DAOM 227022</strain>
    </source>
</reference>
<proteinExistence type="predicted"/>
<dbReference type="OrthoDB" id="10571264at2759"/>
<accession>A0A397SE69</accession>
<keyword evidence="2" id="KW-1185">Reference proteome</keyword>
<gene>
    <name evidence="1" type="ORF">C1645_838233</name>
</gene>
<name>A0A397SE69_9GLOM</name>